<comment type="similarity">
    <text evidence="1 9">Belongs to the peptidase S11 family.</text>
</comment>
<organism evidence="12 13">
    <name type="scientific">Microbispora rosea</name>
    <dbReference type="NCBI Taxonomy" id="58117"/>
    <lineage>
        <taxon>Bacteria</taxon>
        <taxon>Bacillati</taxon>
        <taxon>Actinomycetota</taxon>
        <taxon>Actinomycetes</taxon>
        <taxon>Streptosporangiales</taxon>
        <taxon>Streptosporangiaceae</taxon>
        <taxon>Microbispora</taxon>
    </lineage>
</organism>
<feature type="active site" evidence="7">
    <location>
        <position position="164"/>
    </location>
</feature>
<dbReference type="RefSeq" id="WP_204053698.1">
    <property type="nucleotide sequence ID" value="NZ_FTNI01000011.1"/>
</dbReference>
<keyword evidence="12" id="KW-0645">Protease</keyword>
<dbReference type="PANTHER" id="PTHR21581:SF33">
    <property type="entry name" value="D-ALANYL-D-ALANINE CARBOXYPEPTIDASE DACB"/>
    <property type="match status" value="1"/>
</dbReference>
<evidence type="ECO:0000256" key="8">
    <source>
        <dbReference type="PIRSR" id="PIRSR618044-2"/>
    </source>
</evidence>
<dbReference type="EMBL" id="FTNI01000011">
    <property type="protein sequence ID" value="SIR58145.1"/>
    <property type="molecule type" value="Genomic_DNA"/>
</dbReference>
<dbReference type="Gene3D" id="3.40.710.10">
    <property type="entry name" value="DD-peptidase/beta-lactamase superfamily"/>
    <property type="match status" value="1"/>
</dbReference>
<keyword evidence="2" id="KW-0732">Signal</keyword>
<dbReference type="GO" id="GO:0006508">
    <property type="term" value="P:proteolysis"/>
    <property type="evidence" value="ECO:0007669"/>
    <property type="project" value="InterPro"/>
</dbReference>
<dbReference type="PRINTS" id="PR00725">
    <property type="entry name" value="DADACBPTASE1"/>
</dbReference>
<dbReference type="GO" id="GO:0009002">
    <property type="term" value="F:serine-type D-Ala-D-Ala carboxypeptidase activity"/>
    <property type="evidence" value="ECO:0007669"/>
    <property type="project" value="InterPro"/>
</dbReference>
<feature type="region of interest" description="Disordered" evidence="10">
    <location>
        <begin position="129"/>
        <end position="149"/>
    </location>
</feature>
<dbReference type="InterPro" id="IPR001967">
    <property type="entry name" value="Peptidase_S11_N"/>
</dbReference>
<feature type="domain" description="Peptidase S11 D-alanyl-D-alanine carboxypeptidase A N-terminal" evidence="11">
    <location>
        <begin position="89"/>
        <end position="281"/>
    </location>
</feature>
<evidence type="ECO:0000259" key="11">
    <source>
        <dbReference type="Pfam" id="PF00768"/>
    </source>
</evidence>
<proteinExistence type="inferred from homology"/>
<gene>
    <name evidence="12" type="ORF">SAMN05421833_11128</name>
</gene>
<name>A0A1N7C3I1_9ACTN</name>
<evidence type="ECO:0000256" key="9">
    <source>
        <dbReference type="RuleBase" id="RU004016"/>
    </source>
</evidence>
<feature type="active site" description="Proton acceptor" evidence="7">
    <location>
        <position position="103"/>
    </location>
</feature>
<keyword evidence="12" id="KW-0121">Carboxypeptidase</keyword>
<dbReference type="STRING" id="58117.SAMN05421833_11128"/>
<reference evidence="13" key="1">
    <citation type="submission" date="2017-01" db="EMBL/GenBank/DDBJ databases">
        <authorList>
            <person name="Varghese N."/>
            <person name="Submissions S."/>
        </authorList>
    </citation>
    <scope>NUCLEOTIDE SEQUENCE [LARGE SCALE GENOMIC DNA]</scope>
    <source>
        <strain evidence="13">ATCC 12950</strain>
    </source>
</reference>
<evidence type="ECO:0000256" key="3">
    <source>
        <dbReference type="ARBA" id="ARBA00022801"/>
    </source>
</evidence>
<keyword evidence="3" id="KW-0378">Hydrolase</keyword>
<dbReference type="Proteomes" id="UP000186096">
    <property type="component" value="Unassembled WGS sequence"/>
</dbReference>
<dbReference type="GO" id="GO:0009252">
    <property type="term" value="P:peptidoglycan biosynthetic process"/>
    <property type="evidence" value="ECO:0007669"/>
    <property type="project" value="UniProtKB-KW"/>
</dbReference>
<accession>A0A1N7C3I1</accession>
<evidence type="ECO:0000256" key="6">
    <source>
        <dbReference type="ARBA" id="ARBA00023316"/>
    </source>
</evidence>
<evidence type="ECO:0000256" key="10">
    <source>
        <dbReference type="SAM" id="MobiDB-lite"/>
    </source>
</evidence>
<keyword evidence="6" id="KW-0961">Cell wall biogenesis/degradation</keyword>
<dbReference type="AlphaFoldDB" id="A0A1N7C3I1"/>
<evidence type="ECO:0000256" key="4">
    <source>
        <dbReference type="ARBA" id="ARBA00022960"/>
    </source>
</evidence>
<dbReference type="Pfam" id="PF00768">
    <property type="entry name" value="Peptidase_S11"/>
    <property type="match status" value="1"/>
</dbReference>
<dbReference type="InterPro" id="IPR012338">
    <property type="entry name" value="Beta-lactam/transpept-like"/>
</dbReference>
<evidence type="ECO:0000313" key="12">
    <source>
        <dbReference type="EMBL" id="SIR58145.1"/>
    </source>
</evidence>
<dbReference type="PANTHER" id="PTHR21581">
    <property type="entry name" value="D-ALANYL-D-ALANINE CARBOXYPEPTIDASE"/>
    <property type="match status" value="1"/>
</dbReference>
<dbReference type="GO" id="GO:0071555">
    <property type="term" value="P:cell wall organization"/>
    <property type="evidence" value="ECO:0007669"/>
    <property type="project" value="UniProtKB-KW"/>
</dbReference>
<sequence>MLPARLSVVPAGERPVDRPALSLRHRRSLRLAASMWAVVLIVAAAGGCFGSPVGDENTTDEGLAAGMALPWPQDGQTSVMVEGLGDLGSKGEREPVPIASVTKVMTAYVILSEHPLKGAAAGPVIEVDRQAAEESSSREESSAPVREGQRFTERQMLELMLIPSGNNIARLLARWDAGSQEAFVVKMNRAAARLGMTHTTYTGASGIEPTTVSTAVDQLRLARRVMKDPVFRSIVAKPEVTIPGVPGVIVNTNTLLGRSGVIGLKTGSTTPAGGALMWAAEAVAAGRTWLILGVVLHQDAGSPPATGLRTALDRSRTLIDAVRESLDSLVAAQGPSEQDT</sequence>
<protein>
    <submittedName>
        <fullName evidence="12">D-alanyl-D-alanine carboxypeptidase (Penicillin-binding protein 5/6)</fullName>
    </submittedName>
</protein>
<keyword evidence="5" id="KW-0573">Peptidoglycan synthesis</keyword>
<evidence type="ECO:0000256" key="7">
    <source>
        <dbReference type="PIRSR" id="PIRSR618044-1"/>
    </source>
</evidence>
<feature type="active site" description="Acyl-ester intermediate" evidence="7">
    <location>
        <position position="100"/>
    </location>
</feature>
<keyword evidence="13" id="KW-1185">Reference proteome</keyword>
<dbReference type="SUPFAM" id="SSF56601">
    <property type="entry name" value="beta-lactamase/transpeptidase-like"/>
    <property type="match status" value="1"/>
</dbReference>
<dbReference type="InterPro" id="IPR018044">
    <property type="entry name" value="Peptidase_S11"/>
</dbReference>
<evidence type="ECO:0000256" key="2">
    <source>
        <dbReference type="ARBA" id="ARBA00022729"/>
    </source>
</evidence>
<evidence type="ECO:0000313" key="13">
    <source>
        <dbReference type="Proteomes" id="UP000186096"/>
    </source>
</evidence>
<dbReference type="GO" id="GO:0008360">
    <property type="term" value="P:regulation of cell shape"/>
    <property type="evidence" value="ECO:0007669"/>
    <property type="project" value="UniProtKB-KW"/>
</dbReference>
<evidence type="ECO:0000256" key="5">
    <source>
        <dbReference type="ARBA" id="ARBA00022984"/>
    </source>
</evidence>
<feature type="binding site" evidence="8">
    <location>
        <position position="265"/>
    </location>
    <ligand>
        <name>substrate</name>
    </ligand>
</feature>
<evidence type="ECO:0000256" key="1">
    <source>
        <dbReference type="ARBA" id="ARBA00007164"/>
    </source>
</evidence>
<keyword evidence="4" id="KW-0133">Cell shape</keyword>